<feature type="domain" description="Dynein heavy chain AAA 5 extension" evidence="22">
    <location>
        <begin position="2224"/>
        <end position="2340"/>
    </location>
</feature>
<dbReference type="InterPro" id="IPR042222">
    <property type="entry name" value="Dynein_2_N"/>
</dbReference>
<keyword evidence="12" id="KW-0206">Cytoskeleton</keyword>
<evidence type="ECO:0000256" key="3">
    <source>
        <dbReference type="ARBA" id="ARBA00022490"/>
    </source>
</evidence>
<dbReference type="FunFam" id="1.10.8.1220:FF:000001">
    <property type="entry name" value="Dynein axonemal heavy chain 5"/>
    <property type="match status" value="1"/>
</dbReference>
<reference evidence="27" key="1">
    <citation type="journal article" date="2006" name="PLoS Biol.">
        <title>Macronuclear genome sequence of the ciliate Tetrahymena thermophila, a model eukaryote.</title>
        <authorList>
            <person name="Eisen J.A."/>
            <person name="Coyne R.S."/>
            <person name="Wu M."/>
            <person name="Wu D."/>
            <person name="Thiagarajan M."/>
            <person name="Wortman J.R."/>
            <person name="Badger J.H."/>
            <person name="Ren Q."/>
            <person name="Amedeo P."/>
            <person name="Jones K.M."/>
            <person name="Tallon L.J."/>
            <person name="Delcher A.L."/>
            <person name="Salzberg S.L."/>
            <person name="Silva J.C."/>
            <person name="Haas B.J."/>
            <person name="Majoros W.H."/>
            <person name="Farzad M."/>
            <person name="Carlton J.M."/>
            <person name="Smith R.K. Jr."/>
            <person name="Garg J."/>
            <person name="Pearlman R.E."/>
            <person name="Karrer K.M."/>
            <person name="Sun L."/>
            <person name="Manning G."/>
            <person name="Elde N.C."/>
            <person name="Turkewitz A.P."/>
            <person name="Asai D.J."/>
            <person name="Wilkes D.E."/>
            <person name="Wang Y."/>
            <person name="Cai H."/>
            <person name="Collins K."/>
            <person name="Stewart B.A."/>
            <person name="Lee S.R."/>
            <person name="Wilamowska K."/>
            <person name="Weinberg Z."/>
            <person name="Ruzzo W.L."/>
            <person name="Wloga D."/>
            <person name="Gaertig J."/>
            <person name="Frankel J."/>
            <person name="Tsao C.-C."/>
            <person name="Gorovsky M.A."/>
            <person name="Keeling P.J."/>
            <person name="Waller R.F."/>
            <person name="Patron N.J."/>
            <person name="Cherry J.M."/>
            <person name="Stover N.A."/>
            <person name="Krieger C.J."/>
            <person name="del Toro C."/>
            <person name="Ryder H.F."/>
            <person name="Williamson S.C."/>
            <person name="Barbeau R.A."/>
            <person name="Hamilton E.P."/>
            <person name="Orias E."/>
        </authorList>
    </citation>
    <scope>NUCLEOTIDE SEQUENCE [LARGE SCALE GENOMIC DNA]</scope>
    <source>
        <strain evidence="27">SB210</strain>
    </source>
</reference>
<dbReference type="eggNOG" id="KOG3595">
    <property type="taxonomic scope" value="Eukaryota"/>
</dbReference>
<feature type="compositionally biased region" description="Low complexity" evidence="15">
    <location>
        <begin position="82"/>
        <end position="92"/>
    </location>
</feature>
<dbReference type="Pfam" id="PF12774">
    <property type="entry name" value="AAA_6"/>
    <property type="match status" value="1"/>
</dbReference>
<evidence type="ECO:0000256" key="10">
    <source>
        <dbReference type="ARBA" id="ARBA00023069"/>
    </source>
</evidence>
<dbReference type="FunFam" id="1.10.8.720:FF:000001">
    <property type="entry name" value="dynein heavy chain 7, axonemal"/>
    <property type="match status" value="1"/>
</dbReference>
<dbReference type="Pfam" id="PF08393">
    <property type="entry name" value="DHC_N2"/>
    <property type="match status" value="1"/>
</dbReference>
<comment type="subcellular location">
    <subcellularLocation>
        <location evidence="1">Cytoplasm</location>
        <location evidence="1">Cytoskeleton</location>
        <location evidence="1">Cilium axoneme</location>
    </subcellularLocation>
</comment>
<feature type="coiled-coil region" evidence="14">
    <location>
        <begin position="3199"/>
        <end position="3261"/>
    </location>
</feature>
<dbReference type="Gene3D" id="3.40.50.300">
    <property type="entry name" value="P-loop containing nucleotide triphosphate hydrolases"/>
    <property type="match status" value="5"/>
</dbReference>
<dbReference type="EMBL" id="GG662749">
    <property type="protein sequence ID" value="EAR90163.2"/>
    <property type="molecule type" value="Genomic_DNA"/>
</dbReference>
<dbReference type="Gene3D" id="1.20.140.100">
    <property type="entry name" value="Dynein heavy chain, N-terminal domain 2"/>
    <property type="match status" value="1"/>
</dbReference>
<dbReference type="GO" id="GO:0005874">
    <property type="term" value="C:microtubule"/>
    <property type="evidence" value="ECO:0007669"/>
    <property type="project" value="UniProtKB-KW"/>
</dbReference>
<dbReference type="Gene3D" id="1.20.920.20">
    <property type="match status" value="1"/>
</dbReference>
<dbReference type="Gene3D" id="1.10.8.1220">
    <property type="match status" value="1"/>
</dbReference>
<feature type="domain" description="Dynein heavy chain hydrolytic ATP-binding dynein motor region" evidence="18">
    <location>
        <begin position="1710"/>
        <end position="2036"/>
    </location>
</feature>
<dbReference type="InterPro" id="IPR024743">
    <property type="entry name" value="Dynein_HC_stalk"/>
</dbReference>
<feature type="domain" description="Dynein heavy chain AAA module D4" evidence="20">
    <location>
        <begin position="2712"/>
        <end position="2972"/>
    </location>
</feature>
<dbReference type="GO" id="GO:0005524">
    <property type="term" value="F:ATP binding"/>
    <property type="evidence" value="ECO:0007669"/>
    <property type="project" value="UniProtKB-KW"/>
</dbReference>
<evidence type="ECO:0000259" key="23">
    <source>
        <dbReference type="Pfam" id="PF17857"/>
    </source>
</evidence>
<dbReference type="GO" id="GO:0030286">
    <property type="term" value="C:dynein complex"/>
    <property type="evidence" value="ECO:0007669"/>
    <property type="project" value="UniProtKB-KW"/>
</dbReference>
<feature type="domain" description="Dynein heavy chain region D6 P-loop" evidence="16">
    <location>
        <begin position="3813"/>
        <end position="3926"/>
    </location>
</feature>
<evidence type="ECO:0000259" key="20">
    <source>
        <dbReference type="Pfam" id="PF12780"/>
    </source>
</evidence>
<dbReference type="Gene3D" id="1.10.8.720">
    <property type="entry name" value="Region D6 of dynein motor"/>
    <property type="match status" value="1"/>
</dbReference>
<dbReference type="Gene3D" id="1.20.920.30">
    <property type="match status" value="1"/>
</dbReference>
<feature type="domain" description="Dynein heavy chain C-terminal" evidence="25">
    <location>
        <begin position="4105"/>
        <end position="4412"/>
    </location>
</feature>
<dbReference type="OrthoDB" id="447173at2759"/>
<sequence>MNNSFRRRGSSVSRNTSQQSMTSSQQQRMNSQRDFNGEEQDQYQDMDQQQYYSENPQQQQYNQHDNNQYYSNGNSNKNDYSQQQQQFQSQQAKMSQAKQMLVNRLFQKVQVGNLNQIVRYRGNSQDTSMTPKIVIDNWKQQQLGNPKPKDILPPIVKAGAQTTKGNNQEDGNNLSMTINELVRPTSKQISKSFRLQALGTKRANSIGQKNNLNNSSNNIPASNLQPPLNNNAINLYDNSFSLMLPPSRNIISRDKNKKRMIQGLNQTMMDQTSFNQIEEVQDNYQQDGSFYGGAPFNVSYKIKPVKILMDEMIGTNNTSLEYYQTQQMKKVFQSQASKSVLRDDDTIGPDQSQYNADSSGNQIEKGLYKQASDTNIIENNGETFLSRDIDSFIQAVRESKVPLSQFIYLVKIQQNSNDAYNMKVVKYHELKKNNINDYYTLSSQGVTRFENNKPSDFVHLSDWLKERDQFNEIKSLKFFQKFRKWKTLKKWCKIIYQQRHKQLGDILNEKLFILKPIYQKLLLNHRALCYDIEKLRFVDVQGSDTLTLQEFQDLQQNQRSDVASKLETFSQKLHDNCRKGIKEEIDQLRLKILKAKSNEEEQMREQAHEVSIKNQVMDEKKQIWESLGFPQDMNYGQRSMMRNEFVRFLRLAYLLDFVAIQSLGNVYINSATDFLSKIKETADCATQNMILESDPDKLYQEFDPMFKIDFKLKYDLKNINQNLVVQTQQYRAANLKKNLDDFDLEKFSEFTKEITNEEEQQQQQQENKTTLQVDEELDDDDIKVKREAVNIHTSWLQVLPSRKEFLDTIQHIFSEGLDCIQNIERWSKHQQFLIYVKGLEEWDEIIGEKWTKPESYSLNPTTWIKESMQQNSFMEDCFKVIESSFKRIEKFQEEFKPYFNMFWREINCNISILENPRLLRQQKTFSLALKCYQDNTEIFNIKFIQQANLGLFKAITTDLAKQIIPDHTKRVHELETVLLKIYRERSQKVRQWLEQAQGALSGGVTEIEQFVERKNALDRIYKEQSGKKDELMNLDLLLGLLKSKQVQELQKADTDLLLKLNDLDSKLNTALNNAETQTTQDIDKQKLKLQDKIKMLKEKAVELLEESQNKKYLEMTVDQKLREAYVKELIDIDQRIKMQEDNMNKYIQYEEILAVQETANYETLLSAREQLNLRLSMWKGILEFDALQKDWENLPFASINAKQIASQTEQYIRIVNRCKKNLPENKVIDHLMNMVWKYKDTMPVVTALRSEYLTEDHWRDIKAILKSDFSIEDADFTLKKLLALQVDKHQEDIMDISVRAAQEESLRQQIDQVEKRWEEVELHLKQYKDSNDLWVLADVDELIQEFDEGLATINNILASRYVRPLRARAEKMQQSLLLLSDIVDKWVEYQRKWMYLENIFSAPDIKKNLPQESHQFDVCDKFLRQLMKKTSMNRKIIKLIKWPGTTLNENLGKNCEALDVIERQLEDYLELKRQSFPRFYFLSNDELLEILAKASKLEEVEPHLGKCFEGLVKLYMGPDKTTSNSNLIYGMISPEGEVVEFSKYVQAKSNVEVWLDYLQKEMFECIKKKMREGLQEYMDGKKKRNEWILTNKGQVVATISQILWCLNTQDYLIFDPNNTEKGNMWEWYEVCVGQLQQLTALVRGDLSSLHRKIIVALITTDVHNRDIVERLANLSIESVTDFNWQQQLRYYWDERQDDCVINQVTAKITYGYEYLGATSRLVITPLTDRCWITITSALENKLGAAPAGPAGTGKTESTKDLAKSLGRLCIVFNCSDQITAAMMNKLYSGLVQQGAWACLDEFNRIDIEVLSVIAQQLLTIRIALLAEKEKFEFEGIEIPLKNTYGVFITMNPGYAGRTELPDNLKSLFRPVSMMIPDYAMIAEIMLFAEGFENAQTLSKKMVQLYKLSSEQLSQQDHYDFGMRAVKSLLVMAGSLKRAESKLSEDIVLIRAMRDSNVPKFLKDDLPLFSALVQDLFPGAEIPEVQYGNLEFVIHQCLKSSGLQVVDTFVTKIIQLFDTMNVRFGVMLVGPTGSGKTECYKNLAKTMSTLRKQNDPDQRYQYVDYHVLNPKCITMGELYGEVDVFTQEWMDGLASSIIRNVNTPGLDGTWDPRHRDWIVFDGPVDALWIENMNTVLDDNMTLCLANSERIKLRQELRMVFEVQDLAVASPATVSRCGMVYLCHEDLGWMPYVKTWTQNYINTTSKEEAVNHGKIYMSRNCLDGLINMFNNTFDQTSKFTRNFYEPFPTIQIQQANNMCNILQVLLKTLITSDSDEEILKRINYMYVFSLIWGVCGSVSQKHYDTLDVYFKDTFQQLRFPKCETIFDFTVETNQQKNFVPWEVKPEDFAYSRDTPYFNLLVPTVDTKKITHILEKLIYIQKPCLFTGDTGVGKSVIVQNFLYNAKNKDVKSEKATINGIFLNFSAQTNPKQTQLAIESKLNKKGKTLFGARPNERIAIFIDDVNMPALESYGAQPCIELLRQLADKGGFYDRQKLFWKNIEDTTLICAGAPPGGGRNPLTPRFVRHFNVFCLPQPSNSTMEQIFGSIMKGFTSSYNFSEGVKKSHEAVVKSTIDIYNIICKDLLPIPSKFHYIFNLRDVSKVFQGILQVRPQSVNSLESLTKLWIHETSRVFADRLVNDEDRGWFKNQITSMVSRYFNLSWSQEEIFTVPFLFSDILKLDLGQNIYEEITDRPKVIKNLEEKLEDYNLSSNDKMNLVFFDDAMEHIVRISRILRQPRGNAMLIGVGGSGKQSLSKLSSFVMKCEVFQIELVKNYNSQSFREDLMKIMNRSGVEGIPTSFIFTDVQISSESFLEDINNLLNTGEVPNLYAKKEDLDNVINNIRTVAVKLKRPDSPESLWSFFVERVRENLHIILCMSPVGEALRVRCRKFPSLVNCCTLDWFPPWPKEALLSVAQRFLGQVELPSLNIRDSLTEMCMRVAVDVSQQCDLFYKELRRRIYTTPKSYLDQIKLYCKLLTKKREEMLSVKKKLSDGLEKLQTTNDIVAQLKVEMEALQPQLEEQQIKTDQFIQQLSIDSAEAGEKELAVSIEAEKVNEQAQEIKVISDEAQTELNKALPDLQKAEEALKSINKADIDQVRTYKKPPEIVQMVLECVLCLLGEKNDWERALKVLQDNFIERLQKYDKDSIVEKNLNKARVYFKKPEWDPVNIQKASSACSSIAKWCNAMDNYSKVAKNVNPLKEKVRDLQSKLDVKNNELKLKMNELQKVKDKVQKLQEECDKTVQIKKQLEEELERTKNRLIAAEKLQDLLADEGVRWKNQIATIDVTIQQLIGSVFLASASINYLGGFISKYRDPMTKSWVEGMQELGVPMPENYSLADTLETPITIRDWNLQGLPNDAFSIDNGVITKQSERWPLMIDPQGEANKWIKNHEKDNNLKIVRFSESHFLSVIQGAISSGYPVLIENVSERLEPSIDSVLHQQTFEVDGRKLIRVGDKKIDYDNRFKMYITTKMANPHYLPEIFIKVTVINFSITFQGLQDQLLGDVMKNEKPEIEKQRDETTVSIANAKKTIKEAQDKILELLANSKGMILDDIELIETLEKSKKQSAVIAKDLVAAQQIEEQINISRSQYVPVSIRGTVLYFVISDLSGIDPMYQYSLAYFKKLFKIALETSQQTNVLEERLLNLSENITKTLFMDICRGLFNTHKKLFSFLICTAIKRQREEITQNSWNILLRGPALTIKDTSRIPDNPAKGTISDKQWITLFECSLQITQFKEIPNLIKKDMASWASFIQSEDIYHEKLPKGCEEIDRFLKLILIKIFRPEKVMHSFSHYVSDEIGKFYDEIVTSNMESVYNDSDCFTPIIFILSSGADPTSLLLKLAKQKEIQINQISLGQGQGKKAEILIEKAKNQGTWVLLQNCHLAKSWMGSLEKIVEAFPSSNFIQNDQFRLFLTSMPVNYFPVSVLQNGLKLTTEAPRGLKANLKRSYQEFNQEFLDSCSYKPVQWNRLLFGLSFFHAIVQERRKFGPLGFNKAYEFNDSDLDISTLTLKMFLNEPTDEIPWEAMLYMTGHINYGGRVTDDWDRICLLSILKKYYNEEILKDQCKLSGSGIYYVPLSDQVEQIRNYIENLPNFDDPEVFGMHENANITFNSQESVKMIETVISIQPRVSTSGGTGKTQDEIVMDLAKDLESRLPPLLDKNTGNAELFKKTDAGSLPSLTTVLLQEIEKFNRLLGVCKDSLSNLQKAIKGFVVMSQELDDMYLSFLNNFLPPIWKKVSYSSLKPLSSWFIDLIERVNMMKKWLEVGNPVSYWLSGFYFPQGFLTGVLQTHSRKYKIPIDSLSFKYKIMSIDYDKILAGPKDGVYIYGLYLDGARWDTPMDSLVDQQIGQLYSTMPMIHFNPQENYTQPEDNYSCPVYKTSDRVGVLSTTGQSTNFIIAVSLNTKHEAPEFWTLRGTALLCQLND</sequence>
<evidence type="ECO:0000256" key="15">
    <source>
        <dbReference type="SAM" id="MobiDB-lite"/>
    </source>
</evidence>
<feature type="compositionally biased region" description="Polar residues" evidence="15">
    <location>
        <begin position="349"/>
        <end position="361"/>
    </location>
</feature>
<dbReference type="InterPro" id="IPR041466">
    <property type="entry name" value="Dynein_AAA5_ext"/>
</dbReference>
<name>Q22Y61_TETTS</name>
<dbReference type="Pfam" id="PF03028">
    <property type="entry name" value="Dynein_heavy"/>
    <property type="match status" value="1"/>
</dbReference>
<evidence type="ECO:0000256" key="5">
    <source>
        <dbReference type="ARBA" id="ARBA00022737"/>
    </source>
</evidence>
<evidence type="ECO:0000259" key="25">
    <source>
        <dbReference type="Pfam" id="PF18199"/>
    </source>
</evidence>
<dbReference type="CDD" id="cd00009">
    <property type="entry name" value="AAA"/>
    <property type="match status" value="1"/>
</dbReference>
<dbReference type="FunFam" id="1.20.920.30:FF:000005">
    <property type="entry name" value="Dynein, axonemal, heavy chain 2"/>
    <property type="match status" value="1"/>
</dbReference>
<dbReference type="PANTHER" id="PTHR22878">
    <property type="entry name" value="DYNEIN HEAVY CHAIN 6, AXONEMAL-LIKE-RELATED"/>
    <property type="match status" value="1"/>
</dbReference>
<keyword evidence="5" id="KW-0677">Repeat</keyword>
<dbReference type="Gene3D" id="1.10.287.2620">
    <property type="match status" value="1"/>
</dbReference>
<keyword evidence="8" id="KW-0243">Dynein</keyword>
<dbReference type="InterPro" id="IPR026983">
    <property type="entry name" value="DHC"/>
</dbReference>
<evidence type="ECO:0000259" key="18">
    <source>
        <dbReference type="Pfam" id="PF12774"/>
    </source>
</evidence>
<dbReference type="GO" id="GO:0051959">
    <property type="term" value="F:dynein light intermediate chain binding"/>
    <property type="evidence" value="ECO:0007669"/>
    <property type="project" value="InterPro"/>
</dbReference>
<dbReference type="InterPro" id="IPR027417">
    <property type="entry name" value="P-loop_NTPase"/>
</dbReference>
<evidence type="ECO:0000256" key="7">
    <source>
        <dbReference type="ARBA" id="ARBA00022840"/>
    </source>
</evidence>
<evidence type="ECO:0000313" key="26">
    <source>
        <dbReference type="EMBL" id="EAR90163.2"/>
    </source>
</evidence>
<accession>Q22Y61</accession>
<dbReference type="FunFam" id="3.20.180.20:FF:000001">
    <property type="entry name" value="Dynein axonemal heavy chain 5"/>
    <property type="match status" value="1"/>
</dbReference>
<dbReference type="Pfam" id="PF17857">
    <property type="entry name" value="AAA_lid_1"/>
    <property type="match status" value="1"/>
</dbReference>
<evidence type="ECO:0000259" key="21">
    <source>
        <dbReference type="Pfam" id="PF12781"/>
    </source>
</evidence>
<dbReference type="GO" id="GO:0005930">
    <property type="term" value="C:axoneme"/>
    <property type="evidence" value="ECO:0007669"/>
    <property type="project" value="UniProtKB-SubCell"/>
</dbReference>
<dbReference type="InterPro" id="IPR042219">
    <property type="entry name" value="AAA_lid_11_sf"/>
</dbReference>
<dbReference type="STRING" id="312017.Q22Y61"/>
<keyword evidence="9 14" id="KW-0175">Coiled coil</keyword>
<dbReference type="Gene3D" id="3.20.180.20">
    <property type="entry name" value="Dynein heavy chain, N-terminal domain 2"/>
    <property type="match status" value="1"/>
</dbReference>
<evidence type="ECO:0000256" key="6">
    <source>
        <dbReference type="ARBA" id="ARBA00022741"/>
    </source>
</evidence>
<dbReference type="PANTHER" id="PTHR22878:SF68">
    <property type="entry name" value="DYNEIN HEAVY CHAIN 6, AXONEMAL-LIKE"/>
    <property type="match status" value="1"/>
</dbReference>
<proteinExistence type="inferred from homology"/>
<evidence type="ECO:0000259" key="19">
    <source>
        <dbReference type="Pfam" id="PF12777"/>
    </source>
</evidence>
<feature type="compositionally biased region" description="Low complexity" evidence="15">
    <location>
        <begin position="13"/>
        <end position="32"/>
    </location>
</feature>
<feature type="region of interest" description="Disordered" evidence="15">
    <location>
        <begin position="340"/>
        <end position="361"/>
    </location>
</feature>
<feature type="domain" description="Dynein heavy chain 3 AAA+ lid" evidence="23">
    <location>
        <begin position="2569"/>
        <end position="2655"/>
    </location>
</feature>
<evidence type="ECO:0000256" key="1">
    <source>
        <dbReference type="ARBA" id="ARBA00004430"/>
    </source>
</evidence>
<evidence type="ECO:0000256" key="2">
    <source>
        <dbReference type="ARBA" id="ARBA00008887"/>
    </source>
</evidence>
<dbReference type="InterPro" id="IPR042228">
    <property type="entry name" value="Dynein_linker_3"/>
</dbReference>
<feature type="coiled-coil region" evidence="14">
    <location>
        <begin position="1303"/>
        <end position="1330"/>
    </location>
</feature>
<dbReference type="Gene3D" id="3.10.490.20">
    <property type="match status" value="1"/>
</dbReference>
<feature type="region of interest" description="Disordered" evidence="15">
    <location>
        <begin position="756"/>
        <end position="775"/>
    </location>
</feature>
<dbReference type="FunFam" id="1.20.58.1120:FF:000007">
    <property type="entry name" value="Dynein heavy chain 4"/>
    <property type="match status" value="1"/>
</dbReference>
<feature type="region of interest" description="Disordered" evidence="15">
    <location>
        <begin position="63"/>
        <end position="92"/>
    </location>
</feature>
<evidence type="ECO:0000256" key="8">
    <source>
        <dbReference type="ARBA" id="ARBA00023017"/>
    </source>
</evidence>
<dbReference type="InterPro" id="IPR043157">
    <property type="entry name" value="Dynein_AAA1S"/>
</dbReference>
<dbReference type="Pfam" id="PF12781">
    <property type="entry name" value="AAA_9"/>
    <property type="match status" value="1"/>
</dbReference>
<dbReference type="GO" id="GO:0045505">
    <property type="term" value="F:dynein intermediate chain binding"/>
    <property type="evidence" value="ECO:0007669"/>
    <property type="project" value="InterPro"/>
</dbReference>
<dbReference type="RefSeq" id="XP_001010408.2">
    <property type="nucleotide sequence ID" value="XM_001010408.2"/>
</dbReference>
<dbReference type="GeneID" id="7845911"/>
<dbReference type="Gene3D" id="6.10.140.1060">
    <property type="match status" value="1"/>
</dbReference>
<dbReference type="Pfam" id="PF17852">
    <property type="entry name" value="Dynein_AAA_lid"/>
    <property type="match status" value="1"/>
</dbReference>
<dbReference type="Gene3D" id="1.10.8.710">
    <property type="match status" value="1"/>
</dbReference>
<dbReference type="HOGENOM" id="CLU_000038_0_3_1"/>
<dbReference type="FunFam" id="3.40.50.300:FF:000049">
    <property type="entry name" value="Dynein, axonemal, heavy chain 5"/>
    <property type="match status" value="1"/>
</dbReference>
<feature type="region of interest" description="Disordered" evidence="15">
    <location>
        <begin position="1"/>
        <end position="46"/>
    </location>
</feature>
<evidence type="ECO:0000256" key="13">
    <source>
        <dbReference type="ARBA" id="ARBA00023273"/>
    </source>
</evidence>
<dbReference type="FunFam" id="1.20.920.20:FF:000001">
    <property type="entry name" value="dynein heavy chain 2, axonemal"/>
    <property type="match status" value="1"/>
</dbReference>
<dbReference type="FunFam" id="3.10.490.20:FF:000005">
    <property type="entry name" value="Dynein axonemal heavy chain 6"/>
    <property type="match status" value="1"/>
</dbReference>
<dbReference type="InParanoid" id="Q22Y61"/>
<dbReference type="InterPro" id="IPR035699">
    <property type="entry name" value="AAA_6"/>
</dbReference>
<dbReference type="Pfam" id="PF18198">
    <property type="entry name" value="AAA_lid_11"/>
    <property type="match status" value="1"/>
</dbReference>
<protein>
    <submittedName>
        <fullName evidence="26">Dynein heavy chain</fullName>
    </submittedName>
</protein>
<keyword evidence="27" id="KW-1185">Reference proteome</keyword>
<dbReference type="InterPro" id="IPR043160">
    <property type="entry name" value="Dynein_C_barrel"/>
</dbReference>
<dbReference type="KEGG" id="tet:TTHERM_00355100"/>
<dbReference type="SUPFAM" id="SSF52540">
    <property type="entry name" value="P-loop containing nucleoside triphosphate hydrolases"/>
    <property type="match status" value="4"/>
</dbReference>
<dbReference type="Pfam" id="PF18199">
    <property type="entry name" value="Dynein_C"/>
    <property type="match status" value="1"/>
</dbReference>
<feature type="coiled-coil region" evidence="14">
    <location>
        <begin position="3512"/>
        <end position="3539"/>
    </location>
</feature>
<keyword evidence="7" id="KW-0067">ATP-binding</keyword>
<dbReference type="Gene3D" id="1.20.1270.280">
    <property type="match status" value="1"/>
</dbReference>
<feature type="compositionally biased region" description="Low complexity" evidence="15">
    <location>
        <begin position="63"/>
        <end position="72"/>
    </location>
</feature>
<dbReference type="FunFam" id="1.10.8.710:FF:000004">
    <property type="entry name" value="Dynein axonemal heavy chain 6"/>
    <property type="match status" value="1"/>
</dbReference>
<dbReference type="InterPro" id="IPR024317">
    <property type="entry name" value="Dynein_heavy_chain_D4_dom"/>
</dbReference>
<dbReference type="InterPro" id="IPR041228">
    <property type="entry name" value="Dynein_C"/>
</dbReference>
<dbReference type="InterPro" id="IPR041658">
    <property type="entry name" value="AAA_lid_11"/>
</dbReference>
<dbReference type="Gene3D" id="1.20.58.1120">
    <property type="match status" value="1"/>
</dbReference>
<dbReference type="FunFam" id="3.40.50.300:FF:000362">
    <property type="entry name" value="Dynein, axonemal, heavy chain 6"/>
    <property type="match status" value="1"/>
</dbReference>
<dbReference type="InterPro" id="IPR035706">
    <property type="entry name" value="AAA_9"/>
</dbReference>
<feature type="domain" description="Dynein heavy chain coiled coil stalk" evidence="19">
    <location>
        <begin position="2986"/>
        <end position="3316"/>
    </location>
</feature>
<evidence type="ECO:0000256" key="9">
    <source>
        <dbReference type="ARBA" id="ARBA00023054"/>
    </source>
</evidence>
<evidence type="ECO:0000313" key="27">
    <source>
        <dbReference type="Proteomes" id="UP000009168"/>
    </source>
</evidence>
<dbReference type="Pfam" id="PF12777">
    <property type="entry name" value="MT"/>
    <property type="match status" value="1"/>
</dbReference>
<comment type="similarity">
    <text evidence="2">Belongs to the dynein heavy chain family.</text>
</comment>
<feature type="coiled-coil region" evidence="14">
    <location>
        <begin position="578"/>
        <end position="605"/>
    </location>
</feature>
<keyword evidence="3" id="KW-0963">Cytoplasm</keyword>
<feature type="domain" description="Dynein heavy chain linker" evidence="17">
    <location>
        <begin position="1167"/>
        <end position="1572"/>
    </location>
</feature>
<keyword evidence="6" id="KW-0547">Nucleotide-binding</keyword>
<keyword evidence="13" id="KW-0966">Cell projection</keyword>
<dbReference type="FunFam" id="3.40.50.300:FF:002141">
    <property type="entry name" value="Dynein heavy chain"/>
    <property type="match status" value="1"/>
</dbReference>
<keyword evidence="4" id="KW-0493">Microtubule</keyword>
<gene>
    <name evidence="26" type="ORF">TTHERM_00355100</name>
</gene>
<evidence type="ECO:0000259" key="24">
    <source>
        <dbReference type="Pfam" id="PF18198"/>
    </source>
</evidence>
<evidence type="ECO:0000259" key="22">
    <source>
        <dbReference type="Pfam" id="PF17852"/>
    </source>
</evidence>
<dbReference type="InterPro" id="IPR013602">
    <property type="entry name" value="Dynein_heavy_linker"/>
</dbReference>
<evidence type="ECO:0000259" key="16">
    <source>
        <dbReference type="Pfam" id="PF03028"/>
    </source>
</evidence>
<evidence type="ECO:0000256" key="11">
    <source>
        <dbReference type="ARBA" id="ARBA00023175"/>
    </source>
</evidence>
<organism evidence="26 27">
    <name type="scientific">Tetrahymena thermophila (strain SB210)</name>
    <dbReference type="NCBI Taxonomy" id="312017"/>
    <lineage>
        <taxon>Eukaryota</taxon>
        <taxon>Sar</taxon>
        <taxon>Alveolata</taxon>
        <taxon>Ciliophora</taxon>
        <taxon>Intramacronucleata</taxon>
        <taxon>Oligohymenophorea</taxon>
        <taxon>Hymenostomatida</taxon>
        <taxon>Tetrahymenina</taxon>
        <taxon>Tetrahymenidae</taxon>
        <taxon>Tetrahymena</taxon>
    </lineage>
</organism>
<dbReference type="InterPro" id="IPR004273">
    <property type="entry name" value="Dynein_heavy_D6_P-loop"/>
</dbReference>
<dbReference type="GO" id="GO:0007018">
    <property type="term" value="P:microtubule-based movement"/>
    <property type="evidence" value="ECO:0007669"/>
    <property type="project" value="InterPro"/>
</dbReference>
<dbReference type="GO" id="GO:0008569">
    <property type="term" value="F:minus-end-directed microtubule motor activity"/>
    <property type="evidence" value="ECO:0007669"/>
    <property type="project" value="InterPro"/>
</dbReference>
<dbReference type="Proteomes" id="UP000009168">
    <property type="component" value="Unassembled WGS sequence"/>
</dbReference>
<feature type="domain" description="Dynein heavy chain ATP-binding dynein motor region" evidence="21">
    <location>
        <begin position="3343"/>
        <end position="3564"/>
    </location>
</feature>
<keyword evidence="10" id="KW-0969">Cilium</keyword>
<evidence type="ECO:0000256" key="14">
    <source>
        <dbReference type="SAM" id="Coils"/>
    </source>
</evidence>
<feature type="domain" description="Dynein heavy chain AAA lid" evidence="24">
    <location>
        <begin position="3959"/>
        <end position="4098"/>
    </location>
</feature>
<dbReference type="FunFam" id="3.40.50.300:FF:000063">
    <property type="entry name" value="dynein heavy chain 6, axonemal"/>
    <property type="match status" value="1"/>
</dbReference>
<feature type="coiled-coil region" evidence="14">
    <location>
        <begin position="1079"/>
        <end position="1106"/>
    </location>
</feature>
<dbReference type="Pfam" id="PF12780">
    <property type="entry name" value="AAA_8"/>
    <property type="match status" value="1"/>
</dbReference>
<evidence type="ECO:0000256" key="12">
    <source>
        <dbReference type="ARBA" id="ARBA00023212"/>
    </source>
</evidence>
<keyword evidence="11" id="KW-0505">Motor protein</keyword>
<evidence type="ECO:0000259" key="17">
    <source>
        <dbReference type="Pfam" id="PF08393"/>
    </source>
</evidence>
<evidence type="ECO:0000256" key="4">
    <source>
        <dbReference type="ARBA" id="ARBA00022701"/>
    </source>
</evidence>
<dbReference type="InterPro" id="IPR041589">
    <property type="entry name" value="DNAH3_AAA_lid_1"/>
</dbReference>
<dbReference type="Pfam" id="PF12775">
    <property type="entry name" value="AAA_7"/>
    <property type="match status" value="1"/>
</dbReference>